<name>A0AAW1P7K6_9CHLO</name>
<dbReference type="PROSITE" id="PS50181">
    <property type="entry name" value="FBOX"/>
    <property type="match status" value="1"/>
</dbReference>
<evidence type="ECO:0000313" key="7">
    <source>
        <dbReference type="Proteomes" id="UP001489004"/>
    </source>
</evidence>
<dbReference type="SMART" id="SM00369">
    <property type="entry name" value="LRR_TYP"/>
    <property type="match status" value="3"/>
</dbReference>
<accession>A0AAW1P7K6</accession>
<dbReference type="SUPFAM" id="SSF52058">
    <property type="entry name" value="L domain-like"/>
    <property type="match status" value="1"/>
</dbReference>
<dbReference type="InterPro" id="IPR036047">
    <property type="entry name" value="F-box-like_dom_sf"/>
</dbReference>
<evidence type="ECO:0000256" key="4">
    <source>
        <dbReference type="SAM" id="MobiDB-lite"/>
    </source>
</evidence>
<dbReference type="Pfam" id="PF13855">
    <property type="entry name" value="LRR_8"/>
    <property type="match status" value="1"/>
</dbReference>
<keyword evidence="3" id="KW-0677">Repeat</keyword>
<dbReference type="AlphaFoldDB" id="A0AAW1P7K6"/>
<feature type="domain" description="F-box" evidence="5">
    <location>
        <begin position="27"/>
        <end position="82"/>
    </location>
</feature>
<feature type="region of interest" description="Disordered" evidence="4">
    <location>
        <begin position="1"/>
        <end position="20"/>
    </location>
</feature>
<evidence type="ECO:0000259" key="5">
    <source>
        <dbReference type="PROSITE" id="PS50181"/>
    </source>
</evidence>
<protein>
    <recommendedName>
        <fullName evidence="5">F-box domain-containing protein</fullName>
    </recommendedName>
</protein>
<reference evidence="6 7" key="1">
    <citation type="journal article" date="2024" name="Nat. Commun.">
        <title>Phylogenomics reveals the evolutionary origins of lichenization in chlorophyte algae.</title>
        <authorList>
            <person name="Puginier C."/>
            <person name="Libourel C."/>
            <person name="Otte J."/>
            <person name="Skaloud P."/>
            <person name="Haon M."/>
            <person name="Grisel S."/>
            <person name="Petersen M."/>
            <person name="Berrin J.G."/>
            <person name="Delaux P.M."/>
            <person name="Dal Grande F."/>
            <person name="Keller J."/>
        </authorList>
    </citation>
    <scope>NUCLEOTIDE SEQUENCE [LARGE SCALE GENOMIC DNA]</scope>
    <source>
        <strain evidence="6 7">SAG 2043</strain>
    </source>
</reference>
<dbReference type="PROSITE" id="PS51450">
    <property type="entry name" value="LRR"/>
    <property type="match status" value="1"/>
</dbReference>
<comment type="subcellular location">
    <subcellularLocation>
        <location evidence="1">Cytoplasm</location>
        <location evidence="1">Cytoskeleton</location>
        <location evidence="1">Cilium axoneme</location>
    </subcellularLocation>
</comment>
<dbReference type="Gene3D" id="3.80.10.10">
    <property type="entry name" value="Ribonuclease Inhibitor"/>
    <property type="match status" value="1"/>
</dbReference>
<dbReference type="PANTHER" id="PTHR48051">
    <property type="match status" value="1"/>
</dbReference>
<dbReference type="InterPro" id="IPR032675">
    <property type="entry name" value="LRR_dom_sf"/>
</dbReference>
<evidence type="ECO:0000313" key="6">
    <source>
        <dbReference type="EMBL" id="KAK9805581.1"/>
    </source>
</evidence>
<proteinExistence type="predicted"/>
<keyword evidence="2" id="KW-0433">Leucine-rich repeat</keyword>
<comment type="caution">
    <text evidence="6">The sequence shown here is derived from an EMBL/GenBank/DDBJ whole genome shotgun (WGS) entry which is preliminary data.</text>
</comment>
<sequence>MGRSKPAKAPARKKGRSSVAPVEAGPALTIDGLPDSLLAHVFQRVAVPKADACSDPSRSTLPLVCKRWRDILKLPSCVWEETELNLCTRFSHQCILRSKVEAWLWPRRASVQRLVIRGASHKEDWQHTFLRTGHGLGRLLGVTEVPLGVTALSNLRELDLSGCHLDSEGPPQGLVALLTTLRLDSIDTESWDADAWEFLANATLSTLSLRDCQMHMVPFAVGYSTASLSTLDLSNNMLDPVSDAEVLGHLAGLADSLQSLSLNSCSLSYIPDVVCDLSHLTSLSLSSNSLVQLPEGYSQLTALQQLDISNNTFPTLPEALTSLASLTAVDLSRNLYLELPTWSSLASLTSLMRLERINLTKAAPYQSYSCKHIRSLTMLLEGVCSIECKEAVAG</sequence>
<keyword evidence="7" id="KW-1185">Reference proteome</keyword>
<dbReference type="GO" id="GO:0005930">
    <property type="term" value="C:axoneme"/>
    <property type="evidence" value="ECO:0007669"/>
    <property type="project" value="UniProtKB-SubCell"/>
</dbReference>
<evidence type="ECO:0000256" key="3">
    <source>
        <dbReference type="ARBA" id="ARBA00022737"/>
    </source>
</evidence>
<dbReference type="SUPFAM" id="SSF81383">
    <property type="entry name" value="F-box domain"/>
    <property type="match status" value="1"/>
</dbReference>
<dbReference type="PANTHER" id="PTHR48051:SF46">
    <property type="entry name" value="LEUCINE RICH REPEAT-CONTAINING DOMAIN PROTEIN"/>
    <property type="match status" value="1"/>
</dbReference>
<dbReference type="InterPro" id="IPR050216">
    <property type="entry name" value="LRR_domain-containing"/>
</dbReference>
<dbReference type="EMBL" id="JALJOR010000015">
    <property type="protein sequence ID" value="KAK9805581.1"/>
    <property type="molecule type" value="Genomic_DNA"/>
</dbReference>
<evidence type="ECO:0000256" key="1">
    <source>
        <dbReference type="ARBA" id="ARBA00004430"/>
    </source>
</evidence>
<dbReference type="Pfam" id="PF00560">
    <property type="entry name" value="LRR_1"/>
    <property type="match status" value="1"/>
</dbReference>
<organism evidence="6 7">
    <name type="scientific">[Myrmecia] bisecta</name>
    <dbReference type="NCBI Taxonomy" id="41462"/>
    <lineage>
        <taxon>Eukaryota</taxon>
        <taxon>Viridiplantae</taxon>
        <taxon>Chlorophyta</taxon>
        <taxon>core chlorophytes</taxon>
        <taxon>Trebouxiophyceae</taxon>
        <taxon>Trebouxiales</taxon>
        <taxon>Trebouxiaceae</taxon>
        <taxon>Myrmecia</taxon>
    </lineage>
</organism>
<dbReference type="Gene3D" id="1.20.1280.50">
    <property type="match status" value="1"/>
</dbReference>
<dbReference type="InterPro" id="IPR001611">
    <property type="entry name" value="Leu-rich_rpt"/>
</dbReference>
<dbReference type="Proteomes" id="UP001489004">
    <property type="component" value="Unassembled WGS sequence"/>
</dbReference>
<evidence type="ECO:0000256" key="2">
    <source>
        <dbReference type="ARBA" id="ARBA00022614"/>
    </source>
</evidence>
<dbReference type="InterPro" id="IPR001810">
    <property type="entry name" value="F-box_dom"/>
</dbReference>
<dbReference type="InterPro" id="IPR003591">
    <property type="entry name" value="Leu-rich_rpt_typical-subtyp"/>
</dbReference>
<gene>
    <name evidence="6" type="ORF">WJX72_006214</name>
</gene>